<reference evidence="4" key="1">
    <citation type="submission" date="2023-07" db="EMBL/GenBank/DDBJ databases">
        <title>Bifidobacterium aquikefiriaerophilum sp. nov. and Bifidobacterium eccum sp. nov., isolated from water kefir.</title>
        <authorList>
            <person name="Breselge S."/>
            <person name="Bellassi P."/>
            <person name="Barcenilla C."/>
            <person name="Alvarez-Ordonez A."/>
            <person name="Morelli L."/>
            <person name="Cotter P.D."/>
        </authorList>
    </citation>
    <scope>NUCLEOTIDE SEQUENCE</scope>
    <source>
        <strain evidence="4">WK013_4_14</strain>
        <strain evidence="3">WK048_4_13</strain>
    </source>
</reference>
<name>A0AB39UFW7_9BIFI</name>
<feature type="compositionally biased region" description="Low complexity" evidence="1">
    <location>
        <begin position="195"/>
        <end position="238"/>
    </location>
</feature>
<keyword evidence="2" id="KW-0472">Membrane</keyword>
<protein>
    <submittedName>
        <fullName evidence="4">Septum formation initiator family protein</fullName>
    </submittedName>
</protein>
<dbReference type="Pfam" id="PF04977">
    <property type="entry name" value="DivIC"/>
    <property type="match status" value="1"/>
</dbReference>
<dbReference type="InterPro" id="IPR007060">
    <property type="entry name" value="FtsL/DivIC"/>
</dbReference>
<feature type="compositionally biased region" description="Low complexity" evidence="1">
    <location>
        <begin position="39"/>
        <end position="50"/>
    </location>
</feature>
<gene>
    <name evidence="4" type="ORF">QN216_05420</name>
    <name evidence="3" type="ORF">QN217_05025</name>
</gene>
<evidence type="ECO:0000256" key="1">
    <source>
        <dbReference type="SAM" id="MobiDB-lite"/>
    </source>
</evidence>
<organism evidence="4">
    <name type="scientific">Bifidobacterium fermentum</name>
    <dbReference type="NCBI Taxonomy" id="3059035"/>
    <lineage>
        <taxon>Bacteria</taxon>
        <taxon>Bacillati</taxon>
        <taxon>Actinomycetota</taxon>
        <taxon>Actinomycetes</taxon>
        <taxon>Bifidobacteriales</taxon>
        <taxon>Bifidobacteriaceae</taxon>
        <taxon>Bifidobacterium</taxon>
    </lineage>
</organism>
<keyword evidence="2" id="KW-1133">Transmembrane helix</keyword>
<feature type="transmembrane region" description="Helical" evidence="2">
    <location>
        <begin position="72"/>
        <end position="94"/>
    </location>
</feature>
<dbReference type="EMBL" id="CP129675">
    <property type="protein sequence ID" value="XDS47475.1"/>
    <property type="molecule type" value="Genomic_DNA"/>
</dbReference>
<feature type="region of interest" description="Disordered" evidence="1">
    <location>
        <begin position="1"/>
        <end position="62"/>
    </location>
</feature>
<keyword evidence="2" id="KW-0812">Transmembrane</keyword>
<feature type="region of interest" description="Disordered" evidence="1">
    <location>
        <begin position="152"/>
        <end position="175"/>
    </location>
</feature>
<dbReference type="EMBL" id="CP129682">
    <property type="protein sequence ID" value="XDS47814.1"/>
    <property type="molecule type" value="Genomic_DNA"/>
</dbReference>
<dbReference type="RefSeq" id="WP_369342636.1">
    <property type="nucleotide sequence ID" value="NZ_CP129675.1"/>
</dbReference>
<evidence type="ECO:0000256" key="2">
    <source>
        <dbReference type="SAM" id="Phobius"/>
    </source>
</evidence>
<dbReference type="AlphaFoldDB" id="A0AB39UFW7"/>
<evidence type="ECO:0000313" key="3">
    <source>
        <dbReference type="EMBL" id="XDS47475.1"/>
    </source>
</evidence>
<evidence type="ECO:0000313" key="4">
    <source>
        <dbReference type="EMBL" id="XDS47814.1"/>
    </source>
</evidence>
<feature type="compositionally biased region" description="Polar residues" evidence="1">
    <location>
        <begin position="51"/>
        <end position="62"/>
    </location>
</feature>
<feature type="region of interest" description="Disordered" evidence="1">
    <location>
        <begin position="190"/>
        <end position="238"/>
    </location>
</feature>
<accession>A0AB39UFW7</accession>
<sequence>MSKESRNGRRVAAGKASRKASVSDSRESSRSRQTHVDPAGTSASGKSTASRQSGKTGKSTTRTIGNSGPISFFIAMIIILLGTVEIVSTFHTYAINLSELNGLRKQEASLVVQKRDLENQISRWSDNAYVTAQARERLGFVFPGEEAVRVLHPEAVTGTKSNGSEKSDDSSTDTTTLPWYSELAYSFNKADKQAGDSSKSKSSTSGSDSNPSSTATSSSSSSASSSKSSASPSASSSD</sequence>
<proteinExistence type="predicted"/>